<accession>A0A415BJM6</accession>
<organism evidence="1 2">
    <name type="scientific">Phocaeicola vulgatus</name>
    <name type="common">Bacteroides vulgatus</name>
    <dbReference type="NCBI Taxonomy" id="821"/>
    <lineage>
        <taxon>Bacteria</taxon>
        <taxon>Pseudomonadati</taxon>
        <taxon>Bacteroidota</taxon>
        <taxon>Bacteroidia</taxon>
        <taxon>Bacteroidales</taxon>
        <taxon>Bacteroidaceae</taxon>
        <taxon>Phocaeicola</taxon>
    </lineage>
</organism>
<gene>
    <name evidence="1" type="ORF">DW150_18890</name>
</gene>
<proteinExistence type="predicted"/>
<dbReference type="EMBL" id="QRLF01000038">
    <property type="protein sequence ID" value="RHI85807.1"/>
    <property type="molecule type" value="Genomic_DNA"/>
</dbReference>
<evidence type="ECO:0000313" key="1">
    <source>
        <dbReference type="EMBL" id="RHI85807.1"/>
    </source>
</evidence>
<evidence type="ECO:0000313" key="2">
    <source>
        <dbReference type="Proteomes" id="UP000285777"/>
    </source>
</evidence>
<dbReference type="Proteomes" id="UP000285777">
    <property type="component" value="Unassembled WGS sequence"/>
</dbReference>
<sequence length="84" mass="9907">MMHRKVRRQNWCFQHNKQATKTSNNSNKIALYYSVLQNQIKQFLFAMAMLVICRIFGAKPLLIKKQAPKAPKTSELWIRTRKNG</sequence>
<reference evidence="1 2" key="1">
    <citation type="submission" date="2018-08" db="EMBL/GenBank/DDBJ databases">
        <title>A genome reference for cultivated species of the human gut microbiota.</title>
        <authorList>
            <person name="Zou Y."/>
            <person name="Xue W."/>
            <person name="Luo G."/>
        </authorList>
    </citation>
    <scope>NUCLEOTIDE SEQUENCE [LARGE SCALE GENOMIC DNA]</scope>
    <source>
        <strain evidence="1 2">AM13-21</strain>
    </source>
</reference>
<comment type="caution">
    <text evidence="1">The sequence shown here is derived from an EMBL/GenBank/DDBJ whole genome shotgun (WGS) entry which is preliminary data.</text>
</comment>
<dbReference type="AlphaFoldDB" id="A0A415BJM6"/>
<protein>
    <submittedName>
        <fullName evidence="1">Uncharacterized protein</fullName>
    </submittedName>
</protein>
<name>A0A415BJM6_PHOVU</name>